<feature type="region of interest" description="Disordered" evidence="4">
    <location>
        <begin position="265"/>
        <end position="291"/>
    </location>
</feature>
<evidence type="ECO:0000256" key="3">
    <source>
        <dbReference type="PROSITE-ProRule" id="PRU00221"/>
    </source>
</evidence>
<dbReference type="Gene3D" id="2.130.10.10">
    <property type="entry name" value="YVTN repeat-like/Quinoprotein amine dehydrogenase"/>
    <property type="match status" value="1"/>
</dbReference>
<dbReference type="OrthoDB" id="128867at2759"/>
<dbReference type="PANTHER" id="PTHR44472">
    <property type="entry name" value="DDB1- AND CUL4-ASSOCIATED FACTOR 4-RELATED"/>
    <property type="match status" value="1"/>
</dbReference>
<proteinExistence type="predicted"/>
<evidence type="ECO:0000313" key="5">
    <source>
        <dbReference type="EMBL" id="KAJ0966205.1"/>
    </source>
</evidence>
<feature type="compositionally biased region" description="Polar residues" evidence="4">
    <location>
        <begin position="266"/>
        <end position="284"/>
    </location>
</feature>
<dbReference type="Proteomes" id="UP001085076">
    <property type="component" value="Miscellaneous, Linkage group lg08"/>
</dbReference>
<dbReference type="InterPro" id="IPR052254">
    <property type="entry name" value="CUL4-DDB1_E3_ligase_receptor"/>
</dbReference>
<keyword evidence="1 3" id="KW-0853">WD repeat</keyword>
<evidence type="ECO:0000256" key="1">
    <source>
        <dbReference type="ARBA" id="ARBA00022574"/>
    </source>
</evidence>
<dbReference type="SUPFAM" id="SSF50978">
    <property type="entry name" value="WD40 repeat-like"/>
    <property type="match status" value="1"/>
</dbReference>
<dbReference type="InterPro" id="IPR001680">
    <property type="entry name" value="WD40_rpt"/>
</dbReference>
<dbReference type="PANTHER" id="PTHR44472:SF1">
    <property type="entry name" value="DDB1 AND CUL4 ASSOCIATED FACTOR 4"/>
    <property type="match status" value="1"/>
</dbReference>
<protein>
    <submittedName>
        <fullName evidence="5">Uncharacterized protein</fullName>
    </submittedName>
</protein>
<dbReference type="EMBL" id="JAGGNH010000008">
    <property type="protein sequence ID" value="KAJ0966205.1"/>
    <property type="molecule type" value="Genomic_DNA"/>
</dbReference>
<dbReference type="PROSITE" id="PS50082">
    <property type="entry name" value="WD_REPEATS_2"/>
    <property type="match status" value="1"/>
</dbReference>
<dbReference type="SMART" id="SM00320">
    <property type="entry name" value="WD40"/>
    <property type="match status" value="2"/>
</dbReference>
<gene>
    <name evidence="5" type="ORF">J5N97_027343</name>
</gene>
<sequence length="456" mass="50483">MPPPKDLPGFYFDQEKNRYFPIKGPIPGFKRPASSPGNSVSDGKDHDQVGITNDRKRLKTSELLLFRELNGRALTSGVRHYDFIQDYQKLQASNPSVCFYRSTASAADTAVRQLHGVVQTATGVKRSHLLATGSTTGFMRLYVVGDAGRYPNYGRADGGSINILNLSEPLEINPGAPGVNRRFSNIASFHCTIWTGDCNSNMTYAAVGTNLGAVLMNIETGKLSWAYRSKSDVLSQQFDQSGNIIFCGLRNGAIVPVDVRLKHHGNAQNTTRTPAHTSPSTQRTGFLPPIRHRNMTTRRRFEIQKDSNSASMSSSVCSLVTLKSNDLYLLGSSMDGSINLFDRRLLRIPVQSYEGHMNSHSHLQIGVDPSESFLISGGEDCFLRIWCIKSSELLFAKNLSSSPVSAICCSQTGNITYGTEGSNKQTDWYQESQWERGQSWRTWLGSHEGLFYMHGT</sequence>
<evidence type="ECO:0000256" key="2">
    <source>
        <dbReference type="ARBA" id="ARBA00022737"/>
    </source>
</evidence>
<dbReference type="Pfam" id="PF23761">
    <property type="entry name" value="Beta-prop_DCAF4"/>
    <property type="match status" value="1"/>
</dbReference>
<comment type="caution">
    <text evidence="5">The sequence shown here is derived from an EMBL/GenBank/DDBJ whole genome shotgun (WGS) entry which is preliminary data.</text>
</comment>
<reference evidence="5" key="1">
    <citation type="submission" date="2021-03" db="EMBL/GenBank/DDBJ databases">
        <authorList>
            <person name="Li Z."/>
            <person name="Yang C."/>
        </authorList>
    </citation>
    <scope>NUCLEOTIDE SEQUENCE</scope>
    <source>
        <strain evidence="5">Dzin_1.0</strain>
        <tissue evidence="5">Leaf</tissue>
    </source>
</reference>
<keyword evidence="2" id="KW-0677">Repeat</keyword>
<organism evidence="5 6">
    <name type="scientific">Dioscorea zingiberensis</name>
    <dbReference type="NCBI Taxonomy" id="325984"/>
    <lineage>
        <taxon>Eukaryota</taxon>
        <taxon>Viridiplantae</taxon>
        <taxon>Streptophyta</taxon>
        <taxon>Embryophyta</taxon>
        <taxon>Tracheophyta</taxon>
        <taxon>Spermatophyta</taxon>
        <taxon>Magnoliopsida</taxon>
        <taxon>Liliopsida</taxon>
        <taxon>Dioscoreales</taxon>
        <taxon>Dioscoreaceae</taxon>
        <taxon>Dioscorea</taxon>
    </lineage>
</organism>
<dbReference type="AlphaFoldDB" id="A0A9D5C4N3"/>
<keyword evidence="6" id="KW-1185">Reference proteome</keyword>
<name>A0A9D5C4N3_9LILI</name>
<feature type="region of interest" description="Disordered" evidence="4">
    <location>
        <begin position="23"/>
        <end position="53"/>
    </location>
</feature>
<evidence type="ECO:0000256" key="4">
    <source>
        <dbReference type="SAM" id="MobiDB-lite"/>
    </source>
</evidence>
<evidence type="ECO:0000313" key="6">
    <source>
        <dbReference type="Proteomes" id="UP001085076"/>
    </source>
</evidence>
<dbReference type="InterPro" id="IPR036322">
    <property type="entry name" value="WD40_repeat_dom_sf"/>
</dbReference>
<feature type="repeat" description="WD" evidence="3">
    <location>
        <begin position="365"/>
        <end position="396"/>
    </location>
</feature>
<reference evidence="5" key="2">
    <citation type="journal article" date="2022" name="Hortic Res">
        <title>The genome of Dioscorea zingiberensis sheds light on the biosynthesis, origin and evolution of the medicinally important diosgenin saponins.</title>
        <authorList>
            <person name="Li Y."/>
            <person name="Tan C."/>
            <person name="Li Z."/>
            <person name="Guo J."/>
            <person name="Li S."/>
            <person name="Chen X."/>
            <person name="Wang C."/>
            <person name="Dai X."/>
            <person name="Yang H."/>
            <person name="Song W."/>
            <person name="Hou L."/>
            <person name="Xu J."/>
            <person name="Tong Z."/>
            <person name="Xu A."/>
            <person name="Yuan X."/>
            <person name="Wang W."/>
            <person name="Yang Q."/>
            <person name="Chen L."/>
            <person name="Sun Z."/>
            <person name="Wang K."/>
            <person name="Pan B."/>
            <person name="Chen J."/>
            <person name="Bao Y."/>
            <person name="Liu F."/>
            <person name="Qi X."/>
            <person name="Gang D.R."/>
            <person name="Wen J."/>
            <person name="Li J."/>
        </authorList>
    </citation>
    <scope>NUCLEOTIDE SEQUENCE</scope>
    <source>
        <strain evidence="5">Dzin_1.0</strain>
    </source>
</reference>
<dbReference type="InterPro" id="IPR015943">
    <property type="entry name" value="WD40/YVTN_repeat-like_dom_sf"/>
</dbReference>
<accession>A0A9D5C4N3</accession>